<dbReference type="AlphaFoldDB" id="A0A075WET2"/>
<evidence type="ECO:0000313" key="2">
    <source>
        <dbReference type="Proteomes" id="UP000028501"/>
    </source>
</evidence>
<dbReference type="EMBL" id="CP006577">
    <property type="protein sequence ID" value="AIG98511.1"/>
    <property type="molecule type" value="Genomic_DNA"/>
</dbReference>
<dbReference type="RefSeq" id="WP_010878998.1">
    <property type="nucleotide sequence ID" value="NZ_CP006577.1"/>
</dbReference>
<evidence type="ECO:0008006" key="3">
    <source>
        <dbReference type="Google" id="ProtNLM"/>
    </source>
</evidence>
<evidence type="ECO:0000313" key="1">
    <source>
        <dbReference type="EMBL" id="AIG98511.1"/>
    </source>
</evidence>
<name>A0A075WET2_ARCFL</name>
<sequence length="247" mass="27276">MMIPKGEVVELGKRGNFRDILKELSATGFTGYLEVSYKKGELSRAKVLFSNGKIVAAGIKRVISKSEIVGEKALEELLGLESCVVDVYALDEGKVAKALEWNRNAVVEHLPETEVEVEGGLTEEIITTPDEREAILKKYGIKMPSEEEIDQIIMNALDGSYDVIAATTSAPGDFESLKNSLISTAELYLGKMSKKVVDVINDCKSAEELVERFDEIRSAAKSLVIFIPRKKIDEMLSEMERLIGESI</sequence>
<dbReference type="GeneID" id="24795248"/>
<gene>
    <name evidence="1" type="ORF">AFULGI_00017530</name>
</gene>
<reference evidence="1 2" key="1">
    <citation type="submission" date="2013-07" db="EMBL/GenBank/DDBJ databases">
        <title>Genome of Archaeoglobus fulgidus.</title>
        <authorList>
            <person name="Fiebig A."/>
            <person name="Birkeland N.-K."/>
        </authorList>
    </citation>
    <scope>NUCLEOTIDE SEQUENCE [LARGE SCALE GENOMIC DNA]</scope>
    <source>
        <strain evidence="1 2">DSM 8774</strain>
    </source>
</reference>
<dbReference type="Pfam" id="PF09987">
    <property type="entry name" value="DUF2226"/>
    <property type="match status" value="1"/>
</dbReference>
<dbReference type="InterPro" id="IPR019249">
    <property type="entry name" value="DUF2226"/>
</dbReference>
<dbReference type="Proteomes" id="UP000028501">
    <property type="component" value="Chromosome"/>
</dbReference>
<accession>A0A075WET2</accession>
<protein>
    <recommendedName>
        <fullName evidence="3">DUF2226 domain-containing protein</fullName>
    </recommendedName>
</protein>
<dbReference type="HOGENOM" id="CLU_1122571_0_0_2"/>
<dbReference type="KEGG" id="afg:AFULGI_00017530"/>
<proteinExistence type="predicted"/>
<organism evidence="1 2">
    <name type="scientific">Archaeoglobus fulgidus DSM 8774</name>
    <dbReference type="NCBI Taxonomy" id="1344584"/>
    <lineage>
        <taxon>Archaea</taxon>
        <taxon>Methanobacteriati</taxon>
        <taxon>Methanobacteriota</taxon>
        <taxon>Archaeoglobi</taxon>
        <taxon>Archaeoglobales</taxon>
        <taxon>Archaeoglobaceae</taxon>
        <taxon>Archaeoglobus</taxon>
    </lineage>
</organism>